<name>A0A844BLX2_9RHOB</name>
<keyword evidence="1" id="KW-0732">Signal</keyword>
<accession>A0A844BLX2</accession>
<gene>
    <name evidence="2" type="ORF">GH815_13460</name>
</gene>
<dbReference type="EMBL" id="WJPO01000022">
    <property type="protein sequence ID" value="MRH22002.1"/>
    <property type="molecule type" value="Genomic_DNA"/>
</dbReference>
<keyword evidence="3" id="KW-1185">Reference proteome</keyword>
<evidence type="ECO:0000313" key="3">
    <source>
        <dbReference type="Proteomes" id="UP000466730"/>
    </source>
</evidence>
<proteinExistence type="predicted"/>
<dbReference type="Proteomes" id="UP000466730">
    <property type="component" value="Unassembled WGS sequence"/>
</dbReference>
<feature type="signal peptide" evidence="1">
    <location>
        <begin position="1"/>
        <end position="19"/>
    </location>
</feature>
<feature type="chain" id="PRO_5032897161" evidence="1">
    <location>
        <begin position="20"/>
        <end position="83"/>
    </location>
</feature>
<evidence type="ECO:0000256" key="1">
    <source>
        <dbReference type="SAM" id="SignalP"/>
    </source>
</evidence>
<dbReference type="OrthoDB" id="583390at2"/>
<reference evidence="2 3" key="1">
    <citation type="submission" date="2019-11" db="EMBL/GenBank/DDBJ databases">
        <title>Draft Whole-Genome sequence of the marine photosynthetic bacterium Rhodovulum strictum DSM 11289.</title>
        <authorList>
            <person name="Kyndt J.A."/>
            <person name="Meyer T.E."/>
        </authorList>
    </citation>
    <scope>NUCLEOTIDE SEQUENCE [LARGE SCALE GENOMIC DNA]</scope>
    <source>
        <strain evidence="2 3">DSM 11289</strain>
    </source>
</reference>
<sequence length="83" mass="9125">MKKLIAIAALILTPGLAMADDEVPAEVVAQIMAMLADMQCEMDPSDIEAEDDGGYELDDVFCADGQYDMKLDADLQITERRKE</sequence>
<comment type="caution">
    <text evidence="2">The sequence shown here is derived from an EMBL/GenBank/DDBJ whole genome shotgun (WGS) entry which is preliminary data.</text>
</comment>
<dbReference type="AlphaFoldDB" id="A0A844BLX2"/>
<organism evidence="2 3">
    <name type="scientific">Rhodovulum strictum</name>
    <dbReference type="NCBI Taxonomy" id="58314"/>
    <lineage>
        <taxon>Bacteria</taxon>
        <taxon>Pseudomonadati</taxon>
        <taxon>Pseudomonadota</taxon>
        <taxon>Alphaproteobacteria</taxon>
        <taxon>Rhodobacterales</taxon>
        <taxon>Paracoccaceae</taxon>
        <taxon>Rhodovulum</taxon>
    </lineage>
</organism>
<evidence type="ECO:0000313" key="2">
    <source>
        <dbReference type="EMBL" id="MRH22002.1"/>
    </source>
</evidence>
<protein>
    <submittedName>
        <fullName evidence="2">PepSY domain-containing protein</fullName>
    </submittedName>
</protein>